<dbReference type="InterPro" id="IPR009057">
    <property type="entry name" value="Homeodomain-like_sf"/>
</dbReference>
<dbReference type="RefSeq" id="WP_132964980.1">
    <property type="nucleotide sequence ID" value="NZ_LEKL01000019.1"/>
</dbReference>
<dbReference type="Pfam" id="PF22200">
    <property type="entry name" value="ExsA_N"/>
    <property type="match status" value="1"/>
</dbReference>
<dbReference type="PANTHER" id="PTHR47894:SF4">
    <property type="entry name" value="HTH-TYPE TRANSCRIPTIONAL REGULATOR GADX"/>
    <property type="match status" value="1"/>
</dbReference>
<dbReference type="InterPro" id="IPR018060">
    <property type="entry name" value="HTH_AraC"/>
</dbReference>
<keyword evidence="1" id="KW-0805">Transcription regulation</keyword>
<dbReference type="PANTHER" id="PTHR47894">
    <property type="entry name" value="HTH-TYPE TRANSCRIPTIONAL REGULATOR GADX"/>
    <property type="match status" value="1"/>
</dbReference>
<dbReference type="SUPFAM" id="SSF46689">
    <property type="entry name" value="Homeodomain-like"/>
    <property type="match status" value="1"/>
</dbReference>
<dbReference type="GO" id="GO:0000976">
    <property type="term" value="F:transcription cis-regulatory region binding"/>
    <property type="evidence" value="ECO:0007669"/>
    <property type="project" value="TreeGrafter"/>
</dbReference>
<dbReference type="GO" id="GO:0005829">
    <property type="term" value="C:cytosol"/>
    <property type="evidence" value="ECO:0007669"/>
    <property type="project" value="TreeGrafter"/>
</dbReference>
<dbReference type="InterPro" id="IPR018062">
    <property type="entry name" value="HTH_AraC-typ_CS"/>
</dbReference>
<dbReference type="Pfam" id="PF12833">
    <property type="entry name" value="HTH_18"/>
    <property type="match status" value="1"/>
</dbReference>
<dbReference type="AlphaFoldDB" id="A0A4R3YED9"/>
<dbReference type="Proteomes" id="UP000294619">
    <property type="component" value="Unassembled WGS sequence"/>
</dbReference>
<keyword evidence="2 5" id="KW-0238">DNA-binding</keyword>
<evidence type="ECO:0000313" key="8">
    <source>
        <dbReference type="Proteomes" id="UP000305526"/>
    </source>
</evidence>
<keyword evidence="8" id="KW-1185">Reference proteome</keyword>
<sequence length="267" mass="31399">MMIPAISFSNARQLAADKDHKMRHVHIRYPMIGLIKSGRKTFLRNQSSHDVVENELFILQKDSHWDIFNNTLGKGYYCSHIINLSPDTLQLFYRYYPQMKPVKTQDCISCHSKTLFECFQRTWLSLQDPDLSDQVKQHRTLELLLQLSELNIYFPSPQQLSWTEKMQYLVENDLAKSWRLSEIAAAFHVSESTLKRRLLREDTHFRQWLQDLRLDTALSLILSTSKNLADIAQLCGYHSQSRFSAAFKKRFDLLPSMIKTDKMTEYS</sequence>
<reference evidence="6 8" key="2">
    <citation type="submission" date="2019-05" db="EMBL/GenBank/DDBJ databases">
        <title>Pasteurellaceae isolates from reptiles.</title>
        <authorList>
            <person name="Bojesen A.M."/>
            <person name="Lund E."/>
        </authorList>
    </citation>
    <scope>NUCLEOTIDE SEQUENCE [LARGE SCALE GENOMIC DNA]</scope>
    <source>
        <strain evidence="6 8">ELNT2x</strain>
    </source>
</reference>
<dbReference type="SUPFAM" id="SSF51215">
    <property type="entry name" value="Regulatory protein AraC"/>
    <property type="match status" value="1"/>
</dbReference>
<reference evidence="5 7" key="1">
    <citation type="submission" date="2019-03" db="EMBL/GenBank/DDBJ databases">
        <title>Genomic Encyclopedia of Type Strains, Phase IV (KMG-IV): sequencing the most valuable type-strain genomes for metagenomic binning, comparative biology and taxonomic classification.</title>
        <authorList>
            <person name="Goeker M."/>
        </authorList>
    </citation>
    <scope>NUCLEOTIDE SEQUENCE [LARGE SCALE GENOMIC DNA]</scope>
    <source>
        <strain evidence="5 7">DSM 28140</strain>
    </source>
</reference>
<name>A0A4R3YED9_9PAST</name>
<dbReference type="SMART" id="SM00342">
    <property type="entry name" value="HTH_ARAC"/>
    <property type="match status" value="1"/>
</dbReference>
<dbReference type="InterPro" id="IPR037923">
    <property type="entry name" value="HTH-like"/>
</dbReference>
<evidence type="ECO:0000313" key="7">
    <source>
        <dbReference type="Proteomes" id="UP000294619"/>
    </source>
</evidence>
<accession>A0A4R3YED9</accession>
<protein>
    <submittedName>
        <fullName evidence="5">AraC-like DNA-binding protein</fullName>
    </submittedName>
    <submittedName>
        <fullName evidence="6">Helix-turn-helix transcriptional regulator</fullName>
    </submittedName>
</protein>
<dbReference type="PROSITE" id="PS01124">
    <property type="entry name" value="HTH_ARAC_FAMILY_2"/>
    <property type="match status" value="1"/>
</dbReference>
<dbReference type="EMBL" id="VDGV01000009">
    <property type="protein sequence ID" value="TNG93289.1"/>
    <property type="molecule type" value="Genomic_DNA"/>
</dbReference>
<dbReference type="GO" id="GO:0003700">
    <property type="term" value="F:DNA-binding transcription factor activity"/>
    <property type="evidence" value="ECO:0007669"/>
    <property type="project" value="InterPro"/>
</dbReference>
<dbReference type="InterPro" id="IPR054015">
    <property type="entry name" value="ExsA-like_N"/>
</dbReference>
<evidence type="ECO:0000313" key="6">
    <source>
        <dbReference type="EMBL" id="TNG93289.1"/>
    </source>
</evidence>
<gene>
    <name evidence="5" type="ORF">EDC16_102101</name>
    <name evidence="6" type="ORF">FHQ21_01490</name>
</gene>
<dbReference type="EMBL" id="SMCP01000002">
    <property type="protein sequence ID" value="TCV89224.1"/>
    <property type="molecule type" value="Genomic_DNA"/>
</dbReference>
<dbReference type="Proteomes" id="UP000305526">
    <property type="component" value="Unassembled WGS sequence"/>
</dbReference>
<evidence type="ECO:0000259" key="4">
    <source>
        <dbReference type="PROSITE" id="PS01124"/>
    </source>
</evidence>
<evidence type="ECO:0000256" key="1">
    <source>
        <dbReference type="ARBA" id="ARBA00023015"/>
    </source>
</evidence>
<dbReference type="Gene3D" id="1.10.10.60">
    <property type="entry name" value="Homeodomain-like"/>
    <property type="match status" value="1"/>
</dbReference>
<feature type="domain" description="HTH araC/xylS-type" evidence="4">
    <location>
        <begin position="164"/>
        <end position="261"/>
    </location>
</feature>
<organism evidence="5 7">
    <name type="scientific">Testudinibacter aquarius</name>
    <dbReference type="NCBI Taxonomy" id="1524974"/>
    <lineage>
        <taxon>Bacteria</taxon>
        <taxon>Pseudomonadati</taxon>
        <taxon>Pseudomonadota</taxon>
        <taxon>Gammaproteobacteria</taxon>
        <taxon>Pasteurellales</taxon>
        <taxon>Pasteurellaceae</taxon>
        <taxon>Testudinibacter</taxon>
    </lineage>
</organism>
<comment type="caution">
    <text evidence="5">The sequence shown here is derived from an EMBL/GenBank/DDBJ whole genome shotgun (WGS) entry which is preliminary data.</text>
</comment>
<proteinExistence type="predicted"/>
<evidence type="ECO:0000256" key="3">
    <source>
        <dbReference type="ARBA" id="ARBA00023163"/>
    </source>
</evidence>
<evidence type="ECO:0000256" key="2">
    <source>
        <dbReference type="ARBA" id="ARBA00023125"/>
    </source>
</evidence>
<evidence type="ECO:0000313" key="5">
    <source>
        <dbReference type="EMBL" id="TCV89224.1"/>
    </source>
</evidence>
<keyword evidence="3" id="KW-0804">Transcription</keyword>
<dbReference type="PROSITE" id="PS00041">
    <property type="entry name" value="HTH_ARAC_FAMILY_1"/>
    <property type="match status" value="1"/>
</dbReference>